<organism evidence="3 4">
    <name type="scientific">Novosphingobium album</name>
    <name type="common">ex Liu et al. 2023</name>
    <dbReference type="NCBI Taxonomy" id="3031130"/>
    <lineage>
        <taxon>Bacteria</taxon>
        <taxon>Pseudomonadati</taxon>
        <taxon>Pseudomonadota</taxon>
        <taxon>Alphaproteobacteria</taxon>
        <taxon>Sphingomonadales</taxon>
        <taxon>Sphingomonadaceae</taxon>
        <taxon>Novosphingobium</taxon>
    </lineage>
</organism>
<accession>A0ABT5WN62</accession>
<evidence type="ECO:0000259" key="1">
    <source>
        <dbReference type="Pfam" id="PF08401"/>
    </source>
</evidence>
<dbReference type="EMBL" id="JARESE010000019">
    <property type="protein sequence ID" value="MDE8651480.1"/>
    <property type="molecule type" value="Genomic_DNA"/>
</dbReference>
<comment type="caution">
    <text evidence="3">The sequence shown here is derived from an EMBL/GenBank/DDBJ whole genome shotgun (WGS) entry which is preliminary data.</text>
</comment>
<feature type="domain" description="N-terminal" evidence="1">
    <location>
        <begin position="8"/>
        <end position="129"/>
    </location>
</feature>
<evidence type="ECO:0000313" key="4">
    <source>
        <dbReference type="Proteomes" id="UP001216253"/>
    </source>
</evidence>
<dbReference type="RefSeq" id="WP_275227579.1">
    <property type="nucleotide sequence ID" value="NZ_JARESE010000019.1"/>
</dbReference>
<sequence length="248" mass="26856">MSHTERQSLYGEVTARIIAELEEGRLPWVQPWDASKCPCIMPANAVSGRTYSGINVLILWAAGVGGGFGAQRWLTYKQAAAAGGNVRRGEKGTVVCYADRFTPKDEAAKAQGEDREARKVAFLKRFTVFNLDQCEGLPEGLLGEPALPDPVMAIAEADRIIAATRADFRIGGGEAFYSPGQDYVQVPPQAAFPDPVNWYRTALHELGHWVGGKGRLERDKSGRFGSMAYAKEELAALSGQSAPLATLQ</sequence>
<protein>
    <submittedName>
        <fullName evidence="3">ArdC-like ssDNA-binding domain-containing protein</fullName>
    </submittedName>
</protein>
<dbReference type="InterPro" id="IPR041459">
    <property type="entry name" value="MPTase-PolyVal"/>
</dbReference>
<proteinExistence type="predicted"/>
<dbReference type="Pfam" id="PF18818">
    <property type="entry name" value="MPTase-PolyVal"/>
    <property type="match status" value="1"/>
</dbReference>
<gene>
    <name evidence="3" type="ORF">PYV00_07075</name>
</gene>
<dbReference type="Proteomes" id="UP001216253">
    <property type="component" value="Unassembled WGS sequence"/>
</dbReference>
<feature type="domain" description="Polyvalent protein metallopeptidase" evidence="2">
    <location>
        <begin position="156"/>
        <end position="236"/>
    </location>
</feature>
<evidence type="ECO:0000259" key="2">
    <source>
        <dbReference type="Pfam" id="PF18818"/>
    </source>
</evidence>
<dbReference type="InterPro" id="IPR013610">
    <property type="entry name" value="ArdC_N"/>
</dbReference>
<dbReference type="Pfam" id="PF08401">
    <property type="entry name" value="ArdcN"/>
    <property type="match status" value="1"/>
</dbReference>
<evidence type="ECO:0000313" key="3">
    <source>
        <dbReference type="EMBL" id="MDE8651480.1"/>
    </source>
</evidence>
<name>A0ABT5WN62_9SPHN</name>
<reference evidence="3 4" key="1">
    <citation type="submission" date="2023-03" db="EMBL/GenBank/DDBJ databases">
        <title>NovoSphingobium album sp. nov. isolated from polycyclic aromatic hydrocarbons- and heavy-metal polluted soil.</title>
        <authorList>
            <person name="Liu Z."/>
            <person name="Wang K."/>
        </authorList>
    </citation>
    <scope>NUCLEOTIDE SEQUENCE [LARGE SCALE GENOMIC DNA]</scope>
    <source>
        <strain evidence="3 4">H3SJ31-1</strain>
    </source>
</reference>
<keyword evidence="4" id="KW-1185">Reference proteome</keyword>